<sequence>MGNTFDAPDPIDEDCKSGIGPRGKGDPDDFTLRARELKVHIPKFQEAAALKVHCKDLAQVSCFITELQHCMDNNFALLASCYHLNTKLKACTELWTNDLEYREQMIEEYLLVRQEFRKTGRNRLYRALKGETYVTESERKGYQV</sequence>
<dbReference type="RefSeq" id="XP_026278222.1">
    <property type="nucleotide sequence ID" value="XM_026422437.2"/>
</dbReference>
<dbReference type="GeneID" id="113206377"/>
<evidence type="ECO:0000313" key="2">
    <source>
        <dbReference type="Proteomes" id="UP000504606"/>
    </source>
</evidence>
<dbReference type="AlphaFoldDB" id="A0A6J1SAY6"/>
<protein>
    <submittedName>
        <fullName evidence="3">Uncharacterized protein LOC113206377 isoform X1</fullName>
    </submittedName>
</protein>
<evidence type="ECO:0000313" key="3">
    <source>
        <dbReference type="RefSeq" id="XP_026278222.1"/>
    </source>
</evidence>
<accession>A0A6J1SAY6</accession>
<reference evidence="3" key="1">
    <citation type="submission" date="2025-08" db="UniProtKB">
        <authorList>
            <consortium name="RefSeq"/>
        </authorList>
    </citation>
    <scope>IDENTIFICATION</scope>
    <source>
        <tissue evidence="3">Whole organism</tissue>
    </source>
</reference>
<dbReference type="KEGG" id="foc:113206377"/>
<dbReference type="Proteomes" id="UP000504606">
    <property type="component" value="Unplaced"/>
</dbReference>
<dbReference type="OrthoDB" id="6224010at2759"/>
<feature type="region of interest" description="Disordered" evidence="1">
    <location>
        <begin position="1"/>
        <end position="25"/>
    </location>
</feature>
<organism evidence="2 3">
    <name type="scientific">Frankliniella occidentalis</name>
    <name type="common">Western flower thrips</name>
    <name type="synonym">Euthrips occidentalis</name>
    <dbReference type="NCBI Taxonomy" id="133901"/>
    <lineage>
        <taxon>Eukaryota</taxon>
        <taxon>Metazoa</taxon>
        <taxon>Ecdysozoa</taxon>
        <taxon>Arthropoda</taxon>
        <taxon>Hexapoda</taxon>
        <taxon>Insecta</taxon>
        <taxon>Pterygota</taxon>
        <taxon>Neoptera</taxon>
        <taxon>Paraneoptera</taxon>
        <taxon>Thysanoptera</taxon>
        <taxon>Terebrantia</taxon>
        <taxon>Thripoidea</taxon>
        <taxon>Thripidae</taxon>
        <taxon>Frankliniella</taxon>
    </lineage>
</organism>
<name>A0A6J1SAY6_FRAOC</name>
<proteinExistence type="predicted"/>
<evidence type="ECO:0000256" key="1">
    <source>
        <dbReference type="SAM" id="MobiDB-lite"/>
    </source>
</evidence>
<gene>
    <name evidence="3" type="primary">LOC113206377</name>
</gene>
<keyword evidence="2" id="KW-1185">Reference proteome</keyword>